<evidence type="ECO:0000256" key="4">
    <source>
        <dbReference type="ARBA" id="ARBA00023136"/>
    </source>
</evidence>
<evidence type="ECO:0000256" key="5">
    <source>
        <dbReference type="ARBA" id="ARBA00023242"/>
    </source>
</evidence>
<reference evidence="9 10" key="1">
    <citation type="submission" date="2023-06" db="EMBL/GenBank/DDBJ databases">
        <title>Black Yeasts Isolated from many extreme environments.</title>
        <authorList>
            <person name="Coleine C."/>
            <person name="Stajich J.E."/>
            <person name="Selbmann L."/>
        </authorList>
    </citation>
    <scope>NUCLEOTIDE SEQUENCE [LARGE SCALE GENOMIC DNA]</scope>
    <source>
        <strain evidence="9 10">CCFEE 5887</strain>
    </source>
</reference>
<dbReference type="PANTHER" id="PTHR28538:SF1">
    <property type="entry name" value="INTEGRAL INNER NUCLEAR MEMBRANE PROTEIN IMA1"/>
    <property type="match status" value="1"/>
</dbReference>
<feature type="compositionally biased region" description="Basic and acidic residues" evidence="6">
    <location>
        <begin position="677"/>
        <end position="686"/>
    </location>
</feature>
<evidence type="ECO:0000256" key="3">
    <source>
        <dbReference type="ARBA" id="ARBA00022989"/>
    </source>
</evidence>
<evidence type="ECO:0000256" key="1">
    <source>
        <dbReference type="ARBA" id="ARBA00004473"/>
    </source>
</evidence>
<organism evidence="9 10">
    <name type="scientific">Vermiconidia calcicola</name>
    <dbReference type="NCBI Taxonomy" id="1690605"/>
    <lineage>
        <taxon>Eukaryota</taxon>
        <taxon>Fungi</taxon>
        <taxon>Dikarya</taxon>
        <taxon>Ascomycota</taxon>
        <taxon>Pezizomycotina</taxon>
        <taxon>Dothideomycetes</taxon>
        <taxon>Dothideomycetidae</taxon>
        <taxon>Mycosphaerellales</taxon>
        <taxon>Extremaceae</taxon>
        <taxon>Vermiconidia</taxon>
    </lineage>
</organism>
<dbReference type="Pfam" id="PF09779">
    <property type="entry name" value="Ima1_N"/>
    <property type="match status" value="1"/>
</dbReference>
<feature type="transmembrane region" description="Helical" evidence="7">
    <location>
        <begin position="558"/>
        <end position="576"/>
    </location>
</feature>
<feature type="transmembrane region" description="Helical" evidence="7">
    <location>
        <begin position="527"/>
        <end position="546"/>
    </location>
</feature>
<comment type="subcellular location">
    <subcellularLocation>
        <location evidence="1">Nucleus inner membrane</location>
        <topology evidence="1">Multi-pass membrane protein</topology>
    </subcellularLocation>
</comment>
<accession>A0AAV9QBP6</accession>
<evidence type="ECO:0000256" key="6">
    <source>
        <dbReference type="SAM" id="MobiDB-lite"/>
    </source>
</evidence>
<evidence type="ECO:0000256" key="2">
    <source>
        <dbReference type="ARBA" id="ARBA00022692"/>
    </source>
</evidence>
<keyword evidence="3 7" id="KW-1133">Transmembrane helix</keyword>
<dbReference type="EMBL" id="JAXLQG010000006">
    <property type="protein sequence ID" value="KAK5538895.1"/>
    <property type="molecule type" value="Genomic_DNA"/>
</dbReference>
<feature type="compositionally biased region" description="Polar residues" evidence="6">
    <location>
        <begin position="447"/>
        <end position="458"/>
    </location>
</feature>
<feature type="compositionally biased region" description="Polar residues" evidence="6">
    <location>
        <begin position="690"/>
        <end position="699"/>
    </location>
</feature>
<feature type="compositionally biased region" description="Polar residues" evidence="6">
    <location>
        <begin position="641"/>
        <end position="653"/>
    </location>
</feature>
<feature type="region of interest" description="Disordered" evidence="6">
    <location>
        <begin position="641"/>
        <end position="788"/>
    </location>
</feature>
<gene>
    <name evidence="9" type="ORF">LTR25_004439</name>
</gene>
<proteinExistence type="predicted"/>
<dbReference type="GO" id="GO:0044732">
    <property type="term" value="C:mitotic spindle pole body"/>
    <property type="evidence" value="ECO:0007669"/>
    <property type="project" value="TreeGrafter"/>
</dbReference>
<feature type="transmembrane region" description="Helical" evidence="7">
    <location>
        <begin position="588"/>
        <end position="605"/>
    </location>
</feature>
<keyword evidence="10" id="KW-1185">Reference proteome</keyword>
<dbReference type="GO" id="GO:0005637">
    <property type="term" value="C:nuclear inner membrane"/>
    <property type="evidence" value="ECO:0007669"/>
    <property type="project" value="UniProtKB-SubCell"/>
</dbReference>
<feature type="domain" description="Ima1 N-terminal" evidence="8">
    <location>
        <begin position="10"/>
        <end position="135"/>
    </location>
</feature>
<evidence type="ECO:0000313" key="10">
    <source>
        <dbReference type="Proteomes" id="UP001345827"/>
    </source>
</evidence>
<protein>
    <recommendedName>
        <fullName evidence="8">Ima1 N-terminal domain-containing protein</fullName>
    </recommendedName>
</protein>
<feature type="transmembrane region" description="Helical" evidence="7">
    <location>
        <begin position="225"/>
        <end position="243"/>
    </location>
</feature>
<evidence type="ECO:0000259" key="8">
    <source>
        <dbReference type="Pfam" id="PF09779"/>
    </source>
</evidence>
<feature type="transmembrane region" description="Helical" evidence="7">
    <location>
        <begin position="264"/>
        <end position="282"/>
    </location>
</feature>
<name>A0AAV9QBP6_9PEZI</name>
<feature type="transmembrane region" description="Helical" evidence="7">
    <location>
        <begin position="167"/>
        <end position="194"/>
    </location>
</feature>
<dbReference type="GO" id="GO:0034992">
    <property type="term" value="C:microtubule organizing center attachment site"/>
    <property type="evidence" value="ECO:0007669"/>
    <property type="project" value="TreeGrafter"/>
</dbReference>
<dbReference type="Proteomes" id="UP001345827">
    <property type="component" value="Unassembled WGS sequence"/>
</dbReference>
<evidence type="ECO:0000256" key="7">
    <source>
        <dbReference type="SAM" id="Phobius"/>
    </source>
</evidence>
<feature type="transmembrane region" description="Helical" evidence="7">
    <location>
        <begin position="294"/>
        <end position="315"/>
    </location>
</feature>
<keyword evidence="4 7" id="KW-0472">Membrane</keyword>
<dbReference type="PANTHER" id="PTHR28538">
    <property type="entry name" value="INTEGRAL INNER NUCLEAR MEMBRANE PROTEIN IMA1"/>
    <property type="match status" value="1"/>
</dbReference>
<dbReference type="AlphaFoldDB" id="A0AAV9QBP6"/>
<comment type="caution">
    <text evidence="9">The sequence shown here is derived from an EMBL/GenBank/DDBJ whole genome shotgun (WGS) entry which is preliminary data.</text>
</comment>
<keyword evidence="5" id="KW-0539">Nucleus</keyword>
<dbReference type="InterPro" id="IPR018617">
    <property type="entry name" value="Ima1_N"/>
</dbReference>
<dbReference type="GO" id="GO:0034506">
    <property type="term" value="C:chromosome, centromeric core domain"/>
    <property type="evidence" value="ECO:0007669"/>
    <property type="project" value="TreeGrafter"/>
</dbReference>
<feature type="region of interest" description="Disordered" evidence="6">
    <location>
        <begin position="437"/>
        <end position="460"/>
    </location>
</feature>
<evidence type="ECO:0000313" key="9">
    <source>
        <dbReference type="EMBL" id="KAK5538895.1"/>
    </source>
</evidence>
<dbReference type="GO" id="GO:0071765">
    <property type="term" value="P:nuclear inner membrane organization"/>
    <property type="evidence" value="ECO:0007669"/>
    <property type="project" value="InterPro"/>
</dbReference>
<dbReference type="InterPro" id="IPR042321">
    <property type="entry name" value="Ima1"/>
</dbReference>
<sequence>MPVSLRQRLDCHYCGRRSKFSRSQGRRFQCEHCLAVNFFDENGEIADVPVEEAAPEQRFAQPIAIDPLQDDFSTQDSIFCSTCLKNQQLYTYNLSQFLPEPDHPDYEKLEAELPAYKKGLEERYPQCCARCEPRVRARLHQATYNARSDHLRRVLEKSRQRRIGNRLGWRSLLVSTAGLGYFLSVAMQLAWHLYGSQISDSSLLQGFEPIVCLKHRPFVAQCLDVMEPFVGLSLALGLLCIWWNPKWQHKLSNNEGTLAGLSEYYLVQLALLGVRFGAWTIMYHVPLSTRTSAMLHACFTVAITVVAGWSVFGIIKVKSLAPVNWHDDPAPLLARNQFVPPEVGEQQNQDQAFNIGNLATAATPTYQEWRPPTPPEDQMDSMDWTPTQQTFQPELKHIRYQSINPSPFHGTLPALNTRGVRKNDSQPGIVAREAIGIPPGFFDRPTKPTQPVHQQEPTRQAMAQPKFFPKEADTGLENIFGSVFSLQDRSLDPSNATPRPTGRPVAGASRAIHSIPSPGPASGPTSLAIFSGISFFATLMSVAVWIFEATVTLKSTRFGYYVVLLSACIPIGHLMLHLSQHGVQGQFVRLLIYALEASFLIGVAMLREPFGELFQDLWTKVGIAAIALLLPQEFLHMNKSSGNLRSRSIQQAPLQRARERQNLDSPQELPPQTPSLARRDSTDSIESKASIATTSTVPEWSTPKPDRPRFDMAPTSARATTPRSGRNRPYPPERRPSERSNLGMDGLSLSDHSLNDQLGSGARRGHGAGWGLESSGANIAGPRTRRGY</sequence>
<keyword evidence="2 7" id="KW-0812">Transmembrane</keyword>